<dbReference type="AlphaFoldDB" id="C7MP98"/>
<proteinExistence type="inferred from homology"/>
<dbReference type="InterPro" id="IPR011257">
    <property type="entry name" value="DNA_glycosylase"/>
</dbReference>
<dbReference type="EMBL" id="CP001682">
    <property type="protein sequence ID" value="ACU94738.1"/>
    <property type="molecule type" value="Genomic_DNA"/>
</dbReference>
<dbReference type="InterPro" id="IPR003265">
    <property type="entry name" value="HhH-GPD_domain"/>
</dbReference>
<dbReference type="PANTHER" id="PTHR43003:SF5">
    <property type="entry name" value="DNA-3-METHYLADENINE GLYCOSYLASE"/>
    <property type="match status" value="1"/>
</dbReference>
<dbReference type="eggNOG" id="COG0122">
    <property type="taxonomic scope" value="Bacteria"/>
</dbReference>
<dbReference type="FunFam" id="1.10.340.30:FF:000004">
    <property type="entry name" value="DNA-3-methyladenine glycosylase II"/>
    <property type="match status" value="1"/>
</dbReference>
<dbReference type="CDD" id="cd00056">
    <property type="entry name" value="ENDO3c"/>
    <property type="match status" value="1"/>
</dbReference>
<comment type="similarity">
    <text evidence="2">Belongs to the alkylbase DNA glycosidase AlkA family.</text>
</comment>
<dbReference type="SMART" id="SM00478">
    <property type="entry name" value="ENDO3c"/>
    <property type="match status" value="1"/>
</dbReference>
<keyword evidence="5" id="KW-0234">DNA repair</keyword>
<dbReference type="HOGENOM" id="CLU_000445_72_5_11"/>
<dbReference type="GO" id="GO:0006285">
    <property type="term" value="P:base-excision repair, AP site formation"/>
    <property type="evidence" value="ECO:0007669"/>
    <property type="project" value="TreeGrafter"/>
</dbReference>
<dbReference type="SUPFAM" id="SSF48150">
    <property type="entry name" value="DNA-glycosylase"/>
    <property type="match status" value="1"/>
</dbReference>
<dbReference type="KEGG" id="ccu:Ccur_10470"/>
<dbReference type="OrthoDB" id="9811249at2"/>
<dbReference type="Pfam" id="PF00730">
    <property type="entry name" value="HhH-GPD"/>
    <property type="match status" value="1"/>
</dbReference>
<evidence type="ECO:0000256" key="1">
    <source>
        <dbReference type="ARBA" id="ARBA00000086"/>
    </source>
</evidence>
<dbReference type="GO" id="GO:0043916">
    <property type="term" value="F:DNA-7-methylguanine glycosylase activity"/>
    <property type="evidence" value="ECO:0007669"/>
    <property type="project" value="TreeGrafter"/>
</dbReference>
<evidence type="ECO:0000259" key="6">
    <source>
        <dbReference type="SMART" id="SM00478"/>
    </source>
</evidence>
<evidence type="ECO:0000256" key="5">
    <source>
        <dbReference type="ARBA" id="ARBA00023204"/>
    </source>
</evidence>
<dbReference type="Proteomes" id="UP000000954">
    <property type="component" value="Chromosome"/>
</dbReference>
<evidence type="ECO:0000256" key="4">
    <source>
        <dbReference type="ARBA" id="ARBA00022763"/>
    </source>
</evidence>
<keyword evidence="8" id="KW-1185">Reference proteome</keyword>
<accession>C7MP98</accession>
<evidence type="ECO:0000256" key="3">
    <source>
        <dbReference type="ARBA" id="ARBA00012000"/>
    </source>
</evidence>
<keyword evidence="4" id="KW-0227">DNA damage</keyword>
<feature type="domain" description="HhH-GPD" evidence="6">
    <location>
        <begin position="48"/>
        <end position="199"/>
    </location>
</feature>
<dbReference type="GO" id="GO:0032993">
    <property type="term" value="C:protein-DNA complex"/>
    <property type="evidence" value="ECO:0007669"/>
    <property type="project" value="TreeGrafter"/>
</dbReference>
<comment type="catalytic activity">
    <reaction evidence="1">
        <text>Hydrolysis of alkylated DNA, releasing 3-methyladenine, 3-methylguanine, 7-methylguanine and 7-methyladenine.</text>
        <dbReference type="EC" id="3.2.2.21"/>
    </reaction>
</comment>
<dbReference type="EC" id="3.2.2.21" evidence="3"/>
<dbReference type="GO" id="GO:0006307">
    <property type="term" value="P:DNA alkylation repair"/>
    <property type="evidence" value="ECO:0007669"/>
    <property type="project" value="TreeGrafter"/>
</dbReference>
<dbReference type="GO" id="GO:0008725">
    <property type="term" value="F:DNA-3-methyladenine glycosylase activity"/>
    <property type="evidence" value="ECO:0007669"/>
    <property type="project" value="TreeGrafter"/>
</dbReference>
<dbReference type="GO" id="GO:0005737">
    <property type="term" value="C:cytoplasm"/>
    <property type="evidence" value="ECO:0007669"/>
    <property type="project" value="TreeGrafter"/>
</dbReference>
<evidence type="ECO:0000256" key="2">
    <source>
        <dbReference type="ARBA" id="ARBA00010817"/>
    </source>
</evidence>
<gene>
    <name evidence="7" type="ordered locus">Ccur_10470</name>
</gene>
<sequence>MGYFEYTDEATEYLKSRDPQLACAIDAIGHVYREMDADLFSAVVHHIIGQQISTAAQQTVWLRMCDLLGEVSAQSITATSPEQLQSCGISFRKVDYIQDFAEKVMDGSFDLDAIEQASDAEAIAALSSLRGIGTWTAEMLLLFCLGRPDVLSFDDLAIQRGLRMVYHHRKITRPLFEKYRRRYSPYGSVASLYLWAISSMTIPGYNRDYAPLTDVQKKAARKARRRSNASTQSA</sequence>
<evidence type="ECO:0000313" key="8">
    <source>
        <dbReference type="Proteomes" id="UP000000954"/>
    </source>
</evidence>
<evidence type="ECO:0000313" key="7">
    <source>
        <dbReference type="EMBL" id="ACU94738.1"/>
    </source>
</evidence>
<organism evidence="7 8">
    <name type="scientific">Cryptobacterium curtum (strain ATCC 700683 / DSM 15641 / CCUG 43107 / 12-3)</name>
    <dbReference type="NCBI Taxonomy" id="469378"/>
    <lineage>
        <taxon>Bacteria</taxon>
        <taxon>Bacillati</taxon>
        <taxon>Actinomycetota</taxon>
        <taxon>Coriobacteriia</taxon>
        <taxon>Eggerthellales</taxon>
        <taxon>Eggerthellaceae</taxon>
        <taxon>Cryptobacterium</taxon>
    </lineage>
</organism>
<dbReference type="STRING" id="469378.Ccur_10470"/>
<dbReference type="Gene3D" id="1.10.1670.40">
    <property type="match status" value="1"/>
</dbReference>
<dbReference type="InterPro" id="IPR051912">
    <property type="entry name" value="Alkylbase_DNA_Glycosylase/TA"/>
</dbReference>
<name>C7MP98_CRYCD</name>
<protein>
    <recommendedName>
        <fullName evidence="3">DNA-3-methyladenine glycosylase II</fullName>
        <ecNumber evidence="3">3.2.2.21</ecNumber>
    </recommendedName>
</protein>
<dbReference type="GO" id="GO:0032131">
    <property type="term" value="F:alkylated DNA binding"/>
    <property type="evidence" value="ECO:0007669"/>
    <property type="project" value="TreeGrafter"/>
</dbReference>
<dbReference type="Gene3D" id="1.10.340.30">
    <property type="entry name" value="Hypothetical protein, domain 2"/>
    <property type="match status" value="1"/>
</dbReference>
<dbReference type="RefSeq" id="WP_012803423.1">
    <property type="nucleotide sequence ID" value="NC_013170.1"/>
</dbReference>
<reference evidence="7 8" key="1">
    <citation type="journal article" date="2009" name="Stand. Genomic Sci.">
        <title>Complete genome sequence of Cryptobacterium curtum type strain (12-3).</title>
        <authorList>
            <person name="Mavrommatis K."/>
            <person name="Pukall R."/>
            <person name="Rohde C."/>
            <person name="Chen F."/>
            <person name="Sims D."/>
            <person name="Brettin T."/>
            <person name="Kuske C."/>
            <person name="Detter J.C."/>
            <person name="Han C."/>
            <person name="Lapidus A."/>
            <person name="Copeland A."/>
            <person name="Glavina Del Rio T."/>
            <person name="Nolan M."/>
            <person name="Lucas S."/>
            <person name="Tice H."/>
            <person name="Cheng J.F."/>
            <person name="Bruce D."/>
            <person name="Goodwin L."/>
            <person name="Pitluck S."/>
            <person name="Ovchinnikova G."/>
            <person name="Pati A."/>
            <person name="Ivanova N."/>
            <person name="Chen A."/>
            <person name="Palaniappan K."/>
            <person name="Chain P."/>
            <person name="D'haeseleer P."/>
            <person name="Goker M."/>
            <person name="Bristow J."/>
            <person name="Eisen J.A."/>
            <person name="Markowitz V."/>
            <person name="Hugenholtz P."/>
            <person name="Rohde M."/>
            <person name="Klenk H.P."/>
            <person name="Kyrpides N.C."/>
        </authorList>
    </citation>
    <scope>NUCLEOTIDE SEQUENCE [LARGE SCALE GENOMIC DNA]</scope>
    <source>
        <strain evidence="8">ATCC 700683 / DSM 15641 / 12-3</strain>
    </source>
</reference>
<dbReference type="PANTHER" id="PTHR43003">
    <property type="entry name" value="DNA-3-METHYLADENINE GLYCOSYLASE"/>
    <property type="match status" value="1"/>
</dbReference>